<dbReference type="RefSeq" id="WP_133852025.1">
    <property type="nucleotide sequence ID" value="NZ_SNXZ01000004.1"/>
</dbReference>
<dbReference type="EMBL" id="SNXZ01000004">
    <property type="protein sequence ID" value="TDP96706.1"/>
    <property type="molecule type" value="Genomic_DNA"/>
</dbReference>
<name>A0A4R6SCE6_LABRH</name>
<feature type="domain" description="HTH cro/C1-type" evidence="1">
    <location>
        <begin position="15"/>
        <end position="70"/>
    </location>
</feature>
<evidence type="ECO:0000313" key="2">
    <source>
        <dbReference type="EMBL" id="TDP96706.1"/>
    </source>
</evidence>
<dbReference type="PROSITE" id="PS50943">
    <property type="entry name" value="HTH_CROC1"/>
    <property type="match status" value="1"/>
</dbReference>
<evidence type="ECO:0000313" key="3">
    <source>
        <dbReference type="Proteomes" id="UP000295444"/>
    </source>
</evidence>
<keyword evidence="3" id="KW-1185">Reference proteome</keyword>
<proteinExistence type="predicted"/>
<sequence>MRRDQPRDRELGARLRAVRVEQAKLSLEAAAKLIGWSAAKLSRTENGRRMVTTEDVAVVLTTYKVPAAQREQMISDAQIGQQDGWWSRTIPGISPDLGTLAGYEQQAKALTDCSLLVVPGLLHTYAYAIGMLRAGGLSDTDAELRWMARLRRQQVLPGVEYRAFIGEAALHTPFGGAEALAEQLRALVSGYDRGLSIRLIPEHIPMHGLLHSWLLIESPISAPVLNVELIGSAVFVFDVEPYLQLLDMVDDCALSTSASRDKIVATMQGS</sequence>
<dbReference type="InterPro" id="IPR010982">
    <property type="entry name" value="Lambda_DNA-bd_dom_sf"/>
</dbReference>
<comment type="caution">
    <text evidence="2">The sequence shown here is derived from an EMBL/GenBank/DDBJ whole genome shotgun (WGS) entry which is preliminary data.</text>
</comment>
<dbReference type="AlphaFoldDB" id="A0A4R6SCE6"/>
<dbReference type="Pfam" id="PF19054">
    <property type="entry name" value="DUF5753"/>
    <property type="match status" value="1"/>
</dbReference>
<dbReference type="CDD" id="cd00093">
    <property type="entry name" value="HTH_XRE"/>
    <property type="match status" value="1"/>
</dbReference>
<dbReference type="InterPro" id="IPR043917">
    <property type="entry name" value="DUF5753"/>
</dbReference>
<reference evidence="2 3" key="1">
    <citation type="submission" date="2019-03" db="EMBL/GenBank/DDBJ databases">
        <title>Genomic Encyclopedia of Type Strains, Phase IV (KMG-IV): sequencing the most valuable type-strain genomes for metagenomic binning, comparative biology and taxonomic classification.</title>
        <authorList>
            <person name="Goeker M."/>
        </authorList>
    </citation>
    <scope>NUCLEOTIDE SEQUENCE [LARGE SCALE GENOMIC DNA]</scope>
    <source>
        <strain evidence="2 3">DSM 45361</strain>
    </source>
</reference>
<organism evidence="2 3">
    <name type="scientific">Labedaea rhizosphaerae</name>
    <dbReference type="NCBI Taxonomy" id="598644"/>
    <lineage>
        <taxon>Bacteria</taxon>
        <taxon>Bacillati</taxon>
        <taxon>Actinomycetota</taxon>
        <taxon>Actinomycetes</taxon>
        <taxon>Pseudonocardiales</taxon>
        <taxon>Pseudonocardiaceae</taxon>
        <taxon>Labedaea</taxon>
    </lineage>
</organism>
<dbReference type="GO" id="GO:0003677">
    <property type="term" value="F:DNA binding"/>
    <property type="evidence" value="ECO:0007669"/>
    <property type="project" value="InterPro"/>
</dbReference>
<protein>
    <submittedName>
        <fullName evidence="2">Helix-turn-helix protein</fullName>
    </submittedName>
</protein>
<dbReference type="InterPro" id="IPR001387">
    <property type="entry name" value="Cro/C1-type_HTH"/>
</dbReference>
<dbReference type="Pfam" id="PF13560">
    <property type="entry name" value="HTH_31"/>
    <property type="match status" value="1"/>
</dbReference>
<dbReference type="Gene3D" id="1.10.260.40">
    <property type="entry name" value="lambda repressor-like DNA-binding domains"/>
    <property type="match status" value="1"/>
</dbReference>
<accession>A0A4R6SCE6</accession>
<gene>
    <name evidence="2" type="ORF">EV186_104694</name>
</gene>
<evidence type="ECO:0000259" key="1">
    <source>
        <dbReference type="PROSITE" id="PS50943"/>
    </source>
</evidence>
<dbReference type="Proteomes" id="UP000295444">
    <property type="component" value="Unassembled WGS sequence"/>
</dbReference>
<dbReference type="OrthoDB" id="3687959at2"/>
<dbReference type="SMART" id="SM00530">
    <property type="entry name" value="HTH_XRE"/>
    <property type="match status" value="1"/>
</dbReference>
<dbReference type="SUPFAM" id="SSF47413">
    <property type="entry name" value="lambda repressor-like DNA-binding domains"/>
    <property type="match status" value="1"/>
</dbReference>